<evidence type="ECO:0000259" key="9">
    <source>
        <dbReference type="Pfam" id="PF20979"/>
    </source>
</evidence>
<dbReference type="GO" id="GO:0000050">
    <property type="term" value="P:urea cycle"/>
    <property type="evidence" value="ECO:0007669"/>
    <property type="project" value="TreeGrafter"/>
</dbReference>
<evidence type="ECO:0000259" key="8">
    <source>
        <dbReference type="Pfam" id="PF00764"/>
    </source>
</evidence>
<dbReference type="SUPFAM" id="SSF52402">
    <property type="entry name" value="Adenine nucleotide alpha hydrolases-like"/>
    <property type="match status" value="1"/>
</dbReference>
<dbReference type="GO" id="GO:0000053">
    <property type="term" value="P:argininosuccinate metabolic process"/>
    <property type="evidence" value="ECO:0007669"/>
    <property type="project" value="TreeGrafter"/>
</dbReference>
<name>B1NME1_9BACT</name>
<reference evidence="10" key="1">
    <citation type="journal article" date="2008" name="Environ. Microbiol.">
        <title>A metagenomic analysis of soil bacteria extends the diversity of quorum-quenching lactonases.</title>
        <authorList>
            <person name="Riaz K."/>
            <person name="Elmerich C."/>
            <person name="Moreira D."/>
            <person name="Raffoux A."/>
            <person name="Dessaux Y."/>
            <person name="Faure D."/>
        </authorList>
    </citation>
    <scope>NUCLEOTIDE SEQUENCE</scope>
</reference>
<dbReference type="SUPFAM" id="SSF69864">
    <property type="entry name" value="Argininosuccinate synthetase, C-terminal domain"/>
    <property type="match status" value="1"/>
</dbReference>
<dbReference type="Pfam" id="PF20979">
    <property type="entry name" value="Arginosuc_syn_C"/>
    <property type="match status" value="1"/>
</dbReference>
<dbReference type="InterPro" id="IPR024074">
    <property type="entry name" value="AS_cat/multimer_dom_body"/>
</dbReference>
<evidence type="ECO:0000256" key="1">
    <source>
        <dbReference type="ARBA" id="ARBA00004967"/>
    </source>
</evidence>
<comment type="pathway">
    <text evidence="1">Amino-acid biosynthesis; L-arginine biosynthesis; L-arginine from L-ornithine and carbamoyl phosphate: step 2/3.</text>
</comment>
<evidence type="ECO:0000256" key="4">
    <source>
        <dbReference type="ARBA" id="ARBA00022598"/>
    </source>
</evidence>
<dbReference type="EMBL" id="EF655902">
    <property type="protein sequence ID" value="ABV58985.1"/>
    <property type="molecule type" value="Genomic_DNA"/>
</dbReference>
<dbReference type="Gene3D" id="3.40.50.620">
    <property type="entry name" value="HUPs"/>
    <property type="match status" value="1"/>
</dbReference>
<keyword evidence="7" id="KW-0067">ATP-binding</keyword>
<evidence type="ECO:0000256" key="2">
    <source>
        <dbReference type="ARBA" id="ARBA00012286"/>
    </source>
</evidence>
<evidence type="ECO:0000256" key="7">
    <source>
        <dbReference type="ARBA" id="ARBA00022840"/>
    </source>
</evidence>
<keyword evidence="4" id="KW-0436">Ligase</keyword>
<dbReference type="InterPro" id="IPR048267">
    <property type="entry name" value="Arginosuc_syn_N"/>
</dbReference>
<evidence type="ECO:0000313" key="10">
    <source>
        <dbReference type="EMBL" id="ABV58985.1"/>
    </source>
</evidence>
<feature type="domain" description="Arginosuccinate synthase-like N-terminal" evidence="8">
    <location>
        <begin position="12"/>
        <end position="161"/>
    </location>
</feature>
<proteinExistence type="predicted"/>
<dbReference type="InterPro" id="IPR048268">
    <property type="entry name" value="Arginosuc_syn_C"/>
</dbReference>
<dbReference type="Gene3D" id="3.90.1260.10">
    <property type="entry name" value="Argininosuccinate synthetase, chain A, domain 2"/>
    <property type="match status" value="3"/>
</dbReference>
<dbReference type="GO" id="GO:0006526">
    <property type="term" value="P:L-arginine biosynthetic process"/>
    <property type="evidence" value="ECO:0007669"/>
    <property type="project" value="UniProtKB-UniPathway"/>
</dbReference>
<dbReference type="GO" id="GO:0004055">
    <property type="term" value="F:argininosuccinate synthase activity"/>
    <property type="evidence" value="ECO:0007669"/>
    <property type="project" value="UniProtKB-EC"/>
</dbReference>
<dbReference type="AlphaFoldDB" id="B1NME1"/>
<accession>B1NME1</accession>
<evidence type="ECO:0000256" key="5">
    <source>
        <dbReference type="ARBA" id="ARBA00022605"/>
    </source>
</evidence>
<dbReference type="GO" id="GO:0005737">
    <property type="term" value="C:cytoplasm"/>
    <property type="evidence" value="ECO:0007669"/>
    <property type="project" value="TreeGrafter"/>
</dbReference>
<keyword evidence="3" id="KW-0055">Arginine biosynthesis</keyword>
<sequence>MTQSTRPDGGERIVLAHAGGLDTAVTIPWLAETYRAEIIAVTVDLGQKKEWLEEARDRALATGAVRAHVVDVRDEFARDYLARGLKTGLFQDDPIAMSETLARPLIAQTIVSIAGIEQARAVAHGDRGGTGGASLAKAVRAIDPNLTLLTVPASMSLPRDERSSMSDAPDDRPVPFRTVSAWPEEPAYVDIALQRGAPTGINGVSMGWADLVDSLDILTRAHGVGPSALVALAVAHHALEGSTISGDAERFGAEVAREYLRMLGDGSWFSPMRQGLDAYVDKIQERVNGIVRLKLHQGDCAVVECQVAKSPPSGMIPVNKVLRPTAD</sequence>
<organism evidence="10">
    <name type="scientific">uncultured Acidobacteria bacterium cosmid p2H8</name>
    <dbReference type="NCBI Taxonomy" id="470733"/>
    <lineage>
        <taxon>Bacteria</taxon>
        <taxon>Pseudomonadati</taxon>
        <taxon>Acidobacteriota</taxon>
        <taxon>environmental samples</taxon>
    </lineage>
</organism>
<evidence type="ECO:0000256" key="6">
    <source>
        <dbReference type="ARBA" id="ARBA00022741"/>
    </source>
</evidence>
<dbReference type="GO" id="GO:0005524">
    <property type="term" value="F:ATP binding"/>
    <property type="evidence" value="ECO:0007669"/>
    <property type="project" value="UniProtKB-KW"/>
</dbReference>
<protein>
    <recommendedName>
        <fullName evidence="2">argininosuccinate synthase</fullName>
        <ecNumber evidence="2">6.3.4.5</ecNumber>
    </recommendedName>
</protein>
<dbReference type="PANTHER" id="PTHR11587">
    <property type="entry name" value="ARGININOSUCCINATE SYNTHASE"/>
    <property type="match status" value="1"/>
</dbReference>
<keyword evidence="6" id="KW-0547">Nucleotide-binding</keyword>
<dbReference type="UniPathway" id="UPA00068">
    <property type="reaction ID" value="UER00113"/>
</dbReference>
<dbReference type="InterPro" id="IPR001518">
    <property type="entry name" value="Arginosuc_synth"/>
</dbReference>
<dbReference type="PANTHER" id="PTHR11587:SF2">
    <property type="entry name" value="ARGININOSUCCINATE SYNTHASE"/>
    <property type="match status" value="1"/>
</dbReference>
<evidence type="ECO:0000256" key="3">
    <source>
        <dbReference type="ARBA" id="ARBA00022571"/>
    </source>
</evidence>
<dbReference type="EC" id="6.3.4.5" evidence="2"/>
<keyword evidence="5" id="KW-0028">Amino-acid biosynthesis</keyword>
<feature type="domain" description="Arginosuccinate synthase C-terminal" evidence="9">
    <location>
        <begin position="228"/>
        <end position="304"/>
    </location>
</feature>
<dbReference type="Pfam" id="PF00764">
    <property type="entry name" value="Arginosuc_synth"/>
    <property type="match status" value="1"/>
</dbReference>
<dbReference type="InterPro" id="IPR014729">
    <property type="entry name" value="Rossmann-like_a/b/a_fold"/>
</dbReference>